<proteinExistence type="predicted"/>
<dbReference type="GO" id="GO:0015035">
    <property type="term" value="F:protein-disulfide reductase activity"/>
    <property type="evidence" value="ECO:0007669"/>
    <property type="project" value="InterPro"/>
</dbReference>
<dbReference type="PANTHER" id="PTHR33639:SF2">
    <property type="entry name" value="DUF393 DOMAIN-CONTAINING PROTEIN"/>
    <property type="match status" value="1"/>
</dbReference>
<evidence type="ECO:0000313" key="1">
    <source>
        <dbReference type="EMBL" id="AGH95630.1"/>
    </source>
</evidence>
<protein>
    <recommendedName>
        <fullName evidence="3">Thiol-disulfide oxidoreductase DCC</fullName>
    </recommendedName>
</protein>
<dbReference type="RefSeq" id="WP_015470120.1">
    <property type="nucleotide sequence ID" value="NC_020813.1"/>
</dbReference>
<name>M4VAY2_9BACT</name>
<dbReference type="PATRIC" id="fig|1184267.3.peg.1432"/>
<evidence type="ECO:0008006" key="3">
    <source>
        <dbReference type="Google" id="ProtNLM"/>
    </source>
</evidence>
<dbReference type="EMBL" id="CP003537">
    <property type="protein sequence ID" value="AGH95630.1"/>
    <property type="molecule type" value="Genomic_DNA"/>
</dbReference>
<dbReference type="PANTHER" id="PTHR33639">
    <property type="entry name" value="THIOL-DISULFIDE OXIDOREDUCTASE DCC"/>
    <property type="match status" value="1"/>
</dbReference>
<dbReference type="AlphaFoldDB" id="M4VAY2"/>
<dbReference type="InterPro" id="IPR007263">
    <property type="entry name" value="DCC1-like"/>
</dbReference>
<dbReference type="HOGENOM" id="CLU_092206_2_1_7"/>
<accession>M4VAY2</accession>
<evidence type="ECO:0000313" key="2">
    <source>
        <dbReference type="Proteomes" id="UP000012040"/>
    </source>
</evidence>
<reference evidence="1 2" key="1">
    <citation type="journal article" date="2013" name="ISME J.">
        <title>By their genes ye shall know them: genomic signatures of predatory bacteria.</title>
        <authorList>
            <person name="Pasternak Z."/>
            <person name="Pietrokovski S."/>
            <person name="Rotem O."/>
            <person name="Gophna U."/>
            <person name="Lurie-Weinberger M.N."/>
            <person name="Jurkevitch E."/>
        </authorList>
    </citation>
    <scope>NUCLEOTIDE SEQUENCE [LARGE SCALE GENOMIC DNA]</scope>
    <source>
        <strain evidence="1 2">JSS</strain>
    </source>
</reference>
<dbReference type="KEGG" id="bex:A11Q_1414"/>
<dbReference type="Pfam" id="PF04134">
    <property type="entry name" value="DCC1-like"/>
    <property type="match status" value="1"/>
</dbReference>
<keyword evidence="2" id="KW-1185">Reference proteome</keyword>
<dbReference type="eggNOG" id="COG3011">
    <property type="taxonomic scope" value="Bacteria"/>
</dbReference>
<dbReference type="OrthoDB" id="5293621at2"/>
<dbReference type="InterPro" id="IPR052927">
    <property type="entry name" value="DCC_oxidoreductase"/>
</dbReference>
<organism evidence="1 2">
    <name type="scientific">Pseudobdellovibrio exovorus JSS</name>
    <dbReference type="NCBI Taxonomy" id="1184267"/>
    <lineage>
        <taxon>Bacteria</taxon>
        <taxon>Pseudomonadati</taxon>
        <taxon>Bdellovibrionota</taxon>
        <taxon>Bdellovibrionia</taxon>
        <taxon>Bdellovibrionales</taxon>
        <taxon>Pseudobdellovibrionaceae</taxon>
        <taxon>Pseudobdellovibrio</taxon>
    </lineage>
</organism>
<sequence>MERIIFFDGICPLCNRFIKIVQRLDRKKVFRFSSLQSKTAAQKLTKITDTSDPLSLNSVVYFQDGQYYTQSEALYQILNNLAGPWKAIARVFKTLPKNWRDRIYLYVADNRYRWFGKLESCPLPSAKEKEFYLE</sequence>
<dbReference type="STRING" id="1184267.A11Q_1414"/>
<dbReference type="Proteomes" id="UP000012040">
    <property type="component" value="Chromosome"/>
</dbReference>
<gene>
    <name evidence="1" type="ORF">A11Q_1414</name>
</gene>